<sequence>MAIFVLANVGTTREEFDTIGEELGHACSPWANLNATAFERNWEALSRNIESNLTVSKFATSTSNIYKTDPVYGFVQCR</sequence>
<protein>
    <submittedName>
        <fullName evidence="1">Uncharacterized protein</fullName>
    </submittedName>
</protein>
<evidence type="ECO:0000313" key="1">
    <source>
        <dbReference type="EMBL" id="KAH9292474.1"/>
    </source>
</evidence>
<organism evidence="1 2">
    <name type="scientific">Taxus chinensis</name>
    <name type="common">Chinese yew</name>
    <name type="synonym">Taxus wallichiana var. chinensis</name>
    <dbReference type="NCBI Taxonomy" id="29808"/>
    <lineage>
        <taxon>Eukaryota</taxon>
        <taxon>Viridiplantae</taxon>
        <taxon>Streptophyta</taxon>
        <taxon>Embryophyta</taxon>
        <taxon>Tracheophyta</taxon>
        <taxon>Spermatophyta</taxon>
        <taxon>Pinopsida</taxon>
        <taxon>Pinidae</taxon>
        <taxon>Conifers II</taxon>
        <taxon>Cupressales</taxon>
        <taxon>Taxaceae</taxon>
        <taxon>Taxus</taxon>
    </lineage>
</organism>
<name>A0AA38C8N5_TAXCH</name>
<feature type="non-terminal residue" evidence="1">
    <location>
        <position position="78"/>
    </location>
</feature>
<evidence type="ECO:0000313" key="2">
    <source>
        <dbReference type="Proteomes" id="UP000824469"/>
    </source>
</evidence>
<reference evidence="1 2" key="1">
    <citation type="journal article" date="2021" name="Nat. Plants">
        <title>The Taxus genome provides insights into paclitaxel biosynthesis.</title>
        <authorList>
            <person name="Xiong X."/>
            <person name="Gou J."/>
            <person name="Liao Q."/>
            <person name="Li Y."/>
            <person name="Zhou Q."/>
            <person name="Bi G."/>
            <person name="Li C."/>
            <person name="Du R."/>
            <person name="Wang X."/>
            <person name="Sun T."/>
            <person name="Guo L."/>
            <person name="Liang H."/>
            <person name="Lu P."/>
            <person name="Wu Y."/>
            <person name="Zhang Z."/>
            <person name="Ro D.K."/>
            <person name="Shang Y."/>
            <person name="Huang S."/>
            <person name="Yan J."/>
        </authorList>
    </citation>
    <scope>NUCLEOTIDE SEQUENCE [LARGE SCALE GENOMIC DNA]</scope>
    <source>
        <strain evidence="1">Ta-2019</strain>
    </source>
</reference>
<accession>A0AA38C8N5</accession>
<dbReference type="EMBL" id="JAHRHJ020003129">
    <property type="protein sequence ID" value="KAH9292474.1"/>
    <property type="molecule type" value="Genomic_DNA"/>
</dbReference>
<dbReference type="AlphaFoldDB" id="A0AA38C8N5"/>
<dbReference type="Proteomes" id="UP000824469">
    <property type="component" value="Unassembled WGS sequence"/>
</dbReference>
<comment type="caution">
    <text evidence="1">The sequence shown here is derived from an EMBL/GenBank/DDBJ whole genome shotgun (WGS) entry which is preliminary data.</text>
</comment>
<gene>
    <name evidence="1" type="ORF">KI387_042338</name>
</gene>
<keyword evidence="2" id="KW-1185">Reference proteome</keyword>
<proteinExistence type="predicted"/>